<evidence type="ECO:0000256" key="1">
    <source>
        <dbReference type="ARBA" id="ARBA00022490"/>
    </source>
</evidence>
<dbReference type="STRING" id="105984.A0A427XG69"/>
<evidence type="ECO:0000256" key="6">
    <source>
        <dbReference type="SAM" id="MobiDB-lite"/>
    </source>
</evidence>
<comment type="subunit">
    <text evidence="5">Component of the eukaryotic translation initiation factor 3 (eIF-3) complex.</text>
</comment>
<evidence type="ECO:0000313" key="7">
    <source>
        <dbReference type="EMBL" id="RSH77743.1"/>
    </source>
</evidence>
<accession>A0A427XG69</accession>
<name>A0A427XG69_9TREE</name>
<comment type="similarity">
    <text evidence="5">Belongs to the eIF-3 subunit D family.</text>
</comment>
<dbReference type="PANTHER" id="PTHR12399:SF0">
    <property type="entry name" value="EUKARYOTIC TRANSLATION INITIATION FACTOR 3 SUBUNIT D"/>
    <property type="match status" value="1"/>
</dbReference>
<comment type="function">
    <text evidence="5">mRNA cap-binding component of the eukaryotic translation initiation factor 3 (eIF-3) complex, which is involved in protein synthesis of a specialized repertoire of mRNAs and, together with other initiation factors, stimulates binding of mRNA and methionyl-tRNAi to the 40S ribosome. The eIF-3 complex specifically targets and initiates translation of a subset of mRNAs involved in cell proliferation. In the eIF-3 complex, eif3d specifically recognizes and binds the 7-methylguanosine cap of a subset of mRNAs.</text>
</comment>
<reference evidence="7 8" key="1">
    <citation type="submission" date="2018-11" db="EMBL/GenBank/DDBJ databases">
        <title>Genome sequence of Apiotrichum porosum DSM 27194.</title>
        <authorList>
            <person name="Aliyu H."/>
            <person name="Gorte O."/>
            <person name="Ochsenreither K."/>
        </authorList>
    </citation>
    <scope>NUCLEOTIDE SEQUENCE [LARGE SCALE GENOMIC DNA]</scope>
    <source>
        <strain evidence="7 8">DSM 27194</strain>
    </source>
</reference>
<dbReference type="GO" id="GO:0002191">
    <property type="term" value="P:cap-dependent translational initiation"/>
    <property type="evidence" value="ECO:0007669"/>
    <property type="project" value="UniProtKB-UniRule"/>
</dbReference>
<keyword evidence="4 5" id="KW-0648">Protein biosynthesis</keyword>
<dbReference type="PANTHER" id="PTHR12399">
    <property type="entry name" value="EUKARYOTIC TRANSLATION INITIATION FACTOR 3 SUBUNIT 7"/>
    <property type="match status" value="1"/>
</dbReference>
<dbReference type="GO" id="GO:0098808">
    <property type="term" value="F:mRNA cap binding"/>
    <property type="evidence" value="ECO:0007669"/>
    <property type="project" value="UniProtKB-UniRule"/>
</dbReference>
<evidence type="ECO:0000256" key="2">
    <source>
        <dbReference type="ARBA" id="ARBA00022540"/>
    </source>
</evidence>
<organism evidence="7 8">
    <name type="scientific">Apiotrichum porosum</name>
    <dbReference type="NCBI Taxonomy" id="105984"/>
    <lineage>
        <taxon>Eukaryota</taxon>
        <taxon>Fungi</taxon>
        <taxon>Dikarya</taxon>
        <taxon>Basidiomycota</taxon>
        <taxon>Agaricomycotina</taxon>
        <taxon>Tremellomycetes</taxon>
        <taxon>Trichosporonales</taxon>
        <taxon>Trichosporonaceae</taxon>
        <taxon>Apiotrichum</taxon>
    </lineage>
</organism>
<dbReference type="RefSeq" id="XP_028472890.1">
    <property type="nucleotide sequence ID" value="XM_028618523.1"/>
</dbReference>
<feature type="region of interest" description="Disordered" evidence="6">
    <location>
        <begin position="54"/>
        <end position="80"/>
    </location>
</feature>
<feature type="region of interest" description="Disordered" evidence="6">
    <location>
        <begin position="97"/>
        <end position="170"/>
    </location>
</feature>
<dbReference type="GeneID" id="39587344"/>
<feature type="compositionally biased region" description="Low complexity" evidence="6">
    <location>
        <begin position="114"/>
        <end position="155"/>
    </location>
</feature>
<evidence type="ECO:0000256" key="3">
    <source>
        <dbReference type="ARBA" id="ARBA00022884"/>
    </source>
</evidence>
<dbReference type="Pfam" id="PF05091">
    <property type="entry name" value="eIF-3_zeta"/>
    <property type="match status" value="1"/>
</dbReference>
<proteinExistence type="inferred from homology"/>
<protein>
    <recommendedName>
        <fullName evidence="5">Eukaryotic translation initiation factor 3 subunit D</fullName>
        <shortName evidence="5">eIF3d</shortName>
    </recommendedName>
</protein>
<dbReference type="GO" id="GO:0003743">
    <property type="term" value="F:translation initiation factor activity"/>
    <property type="evidence" value="ECO:0007669"/>
    <property type="project" value="UniProtKB-UniRule"/>
</dbReference>
<feature type="region of interest" description="RNA gate" evidence="5">
    <location>
        <begin position="298"/>
        <end position="312"/>
    </location>
</feature>
<comment type="subcellular location">
    <subcellularLocation>
        <location evidence="5">Cytoplasm</location>
    </subcellularLocation>
</comment>
<evidence type="ECO:0000256" key="5">
    <source>
        <dbReference type="HAMAP-Rule" id="MF_03003"/>
    </source>
</evidence>
<evidence type="ECO:0000313" key="8">
    <source>
        <dbReference type="Proteomes" id="UP000279236"/>
    </source>
</evidence>
<keyword evidence="1 5" id="KW-0963">Cytoplasm</keyword>
<dbReference type="GO" id="GO:0033290">
    <property type="term" value="C:eukaryotic 48S preinitiation complex"/>
    <property type="evidence" value="ECO:0007669"/>
    <property type="project" value="UniProtKB-UniRule"/>
</dbReference>
<comment type="domain">
    <text evidence="5">The RNA gate region regulates mRNA cap recognition to prevent promiscuous mRNA-binding before assembly of eif3d into the full eukaryotic translation initiation factor 3 (eIF-3) complex.</text>
</comment>
<dbReference type="GO" id="GO:0005852">
    <property type="term" value="C:eukaryotic translation initiation factor 3 complex"/>
    <property type="evidence" value="ECO:0007669"/>
    <property type="project" value="UniProtKB-UniRule"/>
</dbReference>
<gene>
    <name evidence="7" type="ORF">EHS24_002801</name>
</gene>
<dbReference type="OrthoDB" id="16538at2759"/>
<comment type="caution">
    <text evidence="7">The sequence shown here is derived from an EMBL/GenBank/DDBJ whole genome shotgun (WGS) entry which is preliminary data.</text>
</comment>
<feature type="compositionally biased region" description="Polar residues" evidence="6">
    <location>
        <begin position="58"/>
        <end position="72"/>
    </location>
</feature>
<keyword evidence="8" id="KW-1185">Reference proteome</keyword>
<dbReference type="GO" id="GO:0001732">
    <property type="term" value="P:formation of cytoplasmic translation initiation complex"/>
    <property type="evidence" value="ECO:0007669"/>
    <property type="project" value="UniProtKB-UniRule"/>
</dbReference>
<dbReference type="EMBL" id="RSCE01000014">
    <property type="protein sequence ID" value="RSH77743.1"/>
    <property type="molecule type" value="Genomic_DNA"/>
</dbReference>
<dbReference type="PIRSF" id="PIRSF016281">
    <property type="entry name" value="EIF-3_zeta"/>
    <property type="match status" value="1"/>
</dbReference>
<dbReference type="Proteomes" id="UP000279236">
    <property type="component" value="Unassembled WGS sequence"/>
</dbReference>
<dbReference type="AlphaFoldDB" id="A0A427XG69"/>
<evidence type="ECO:0000256" key="4">
    <source>
        <dbReference type="ARBA" id="ARBA00022917"/>
    </source>
</evidence>
<keyword evidence="3" id="KW-0694">RNA-binding</keyword>
<dbReference type="InterPro" id="IPR007783">
    <property type="entry name" value="eIF3d"/>
</dbReference>
<sequence length="558" mass="61641">MALDFVLPPIHDNEDGSWGPSSSTLAAPFKDIPYAPFSKSDKLTRIADWHDPALEGAASSTARGGRQTTTANRRPGREAYGASEVNAFGYVHDEDEKSFSLVDSTRPTRGRTSALRGRPARGGLAPGPRGAAGRAGAARPAAPARGGARYSTSSRGGRGGYGYDKPTRTRDWSVTPAQDWELLEEIEFNRLNKLSLGVDAPEDLEAHGTLKGYDRAVFDRVNTRAEKPLEITERARYNITTSEDPVIAELAEKKKATIFATDSILSVLMCAPRSVNSWDMVLERRGDQLFFDKRDGGAFDFVTVNENAADPPADSDDALNGAASLSLEATYINQNFRSQIIQDKSKAYTPHPNPFYSPEETEPLAPVLYRYRKFDISVGEEEELDLIVRTEVDAFLGKKDTPITVKALNEYDSRAQGAGKALDWRKNLDTQKGAIVANEMKNNSAKLARWALQSYLAGAEQMKMGYISRVNPRDNQRHVIVGIQSYKPVDFARQMNVSLANGWGIVRTIADLVLKQPEGKYVLVKDPNNPTIRLYAVPEDAFEPVEEEEELIIHEQDE</sequence>
<feature type="compositionally biased region" description="Polar residues" evidence="6">
    <location>
        <begin position="101"/>
        <end position="111"/>
    </location>
</feature>
<keyword evidence="2 5" id="KW-0396">Initiation factor</keyword>
<dbReference type="HAMAP" id="MF_03003">
    <property type="entry name" value="eIF3d"/>
    <property type="match status" value="1"/>
</dbReference>
<dbReference type="GO" id="GO:0016282">
    <property type="term" value="C:eukaryotic 43S preinitiation complex"/>
    <property type="evidence" value="ECO:0007669"/>
    <property type="project" value="UniProtKB-UniRule"/>
</dbReference>